<keyword evidence="2" id="KW-1185">Reference proteome</keyword>
<accession>A0A9P1NH03</accession>
<reference evidence="1 2" key="1">
    <citation type="journal article" date="2011" name="Int. J. Syst. Evol. Microbiol.">
        <title>Relationship of Bacillus amyloliquefaciens clades associated with strains DSM 7T and FZB42T: a proposal for Bacillus amyloliquefaciens subsp. amyloliquefaciens subsp. nov. and Bacillus amyloliquefaciens subsp. plantarum subsp. nov. based on complete genome sequence comparisons.</title>
        <authorList>
            <person name="Borriss R."/>
            <person name="Chen X.H."/>
            <person name="Rueckert C."/>
            <person name="Blom J."/>
            <person name="Becker A."/>
            <person name="Baumgarth B."/>
            <person name="Fan B."/>
            <person name="Pukall R."/>
            <person name="Schumann P."/>
            <person name="Sproer C."/>
            <person name="Junge H."/>
            <person name="Vater J."/>
            <person name="Puhler A."/>
            <person name="Klenk H.P."/>
        </authorList>
    </citation>
    <scope>NUCLEOTIDE SEQUENCE [LARGE SCALE GENOMIC DNA]</scope>
    <source>
        <strain evidence="2">DSM 7</strain>
    </source>
</reference>
<dbReference type="EMBL" id="FN597644">
    <property type="protein sequence ID" value="CBI42024.1"/>
    <property type="molecule type" value="Genomic_DNA"/>
</dbReference>
<sequence length="209" mass="24126">MVIEEINKKFLKRNVAKSFTAYPLYKCKAKGDIKLEQKQFNRLQLAADSGAIPYVTKEAERIAHLIPDFTSFEQECYQAIGRTLENLAENGREKKALIQRIIRETRHRFVKNRRSRDEIAIEAINEEGTVWEPEDTLASVEDAVLLKEKVALLAQDDERKKLILDTWTRGCTNDTEVSTLLAQRFGGNAPSHRKFIQRFRSNCQRELTA</sequence>
<dbReference type="KEGG" id="bao:BAMF_0898"/>
<evidence type="ECO:0000313" key="1">
    <source>
        <dbReference type="EMBL" id="CBI42024.1"/>
    </source>
</evidence>
<proteinExistence type="predicted"/>
<dbReference type="Proteomes" id="UP000006562">
    <property type="component" value="Chromosome"/>
</dbReference>
<evidence type="ECO:0000313" key="2">
    <source>
        <dbReference type="Proteomes" id="UP000006562"/>
    </source>
</evidence>
<protein>
    <submittedName>
        <fullName evidence="1">Uncharacterized protein</fullName>
    </submittedName>
</protein>
<reference evidence="2" key="2">
    <citation type="journal article" date="2011" name="J. Biotechnol.">
        <title>Genome sequence of B. amyloliquefaciens type strain DSM7(T) reveals differences to plant-associated B. amyloliquefaciens FZB42.</title>
        <authorList>
            <person name="Ruckert C."/>
            <person name="Blom J."/>
            <person name="Chen X."/>
            <person name="Reva O."/>
            <person name="Borriss R."/>
        </authorList>
    </citation>
    <scope>NUCLEOTIDE SEQUENCE [LARGE SCALE GENOMIC DNA]</scope>
    <source>
        <strain evidence="2">DSM 7</strain>
    </source>
</reference>
<name>A0A9P1NH03_BACAS</name>
<organism evidence="1 2">
    <name type="scientific">Bacillus amyloliquefaciens (strain ATCC 23350 / DSM 7 / BCRC 11601 / CCUG 28519 / NBRC 15535 / NRRL B-14393 / F)</name>
    <dbReference type="NCBI Taxonomy" id="692420"/>
    <lineage>
        <taxon>Bacteria</taxon>
        <taxon>Bacillati</taxon>
        <taxon>Bacillota</taxon>
        <taxon>Bacilli</taxon>
        <taxon>Bacillales</taxon>
        <taxon>Bacillaceae</taxon>
        <taxon>Bacillus</taxon>
        <taxon>Bacillus amyloliquefaciens group</taxon>
    </lineage>
</organism>
<dbReference type="AlphaFoldDB" id="A0A9P1NH03"/>
<gene>
    <name evidence="1" type="ordered locus">BAMF_0898</name>
</gene>